<evidence type="ECO:0000259" key="6">
    <source>
        <dbReference type="Pfam" id="PF13518"/>
    </source>
</evidence>
<keyword evidence="4" id="KW-0804">Transcription</keyword>
<feature type="domain" description="Sugar-binding" evidence="5">
    <location>
        <begin position="63"/>
        <end position="313"/>
    </location>
</feature>
<dbReference type="InterPro" id="IPR037171">
    <property type="entry name" value="NagB/RpiA_transferase-like"/>
</dbReference>
<feature type="domain" description="Insertion element IS150 protein InsJ-like helix-turn-helix" evidence="6">
    <location>
        <begin position="12"/>
        <end position="49"/>
    </location>
</feature>
<dbReference type="InterPro" id="IPR036388">
    <property type="entry name" value="WH-like_DNA-bd_sf"/>
</dbReference>
<dbReference type="KEGG" id="mgg:MPLG2_3102"/>
<dbReference type="Pfam" id="PF04198">
    <property type="entry name" value="Sugar-bind"/>
    <property type="match status" value="1"/>
</dbReference>
<keyword evidence="8" id="KW-1185">Reference proteome</keyword>
<dbReference type="Pfam" id="PF13518">
    <property type="entry name" value="HTH_28"/>
    <property type="match status" value="1"/>
</dbReference>
<dbReference type="InterPro" id="IPR009057">
    <property type="entry name" value="Homeodomain-like_sf"/>
</dbReference>
<dbReference type="InterPro" id="IPR007324">
    <property type="entry name" value="Sugar-bd_dom_put"/>
</dbReference>
<dbReference type="SUPFAM" id="SSF46689">
    <property type="entry name" value="Homeodomain-like"/>
    <property type="match status" value="1"/>
</dbReference>
<dbReference type="PANTHER" id="PTHR34294:SF1">
    <property type="entry name" value="TRANSCRIPTIONAL REGULATOR LSRR"/>
    <property type="match status" value="1"/>
</dbReference>
<evidence type="ECO:0000256" key="1">
    <source>
        <dbReference type="ARBA" id="ARBA00010466"/>
    </source>
</evidence>
<accession>A0A2N9JKL1</accession>
<dbReference type="OrthoDB" id="186585at2"/>
<dbReference type="EMBL" id="LT985188">
    <property type="protein sequence ID" value="SPD88132.1"/>
    <property type="molecule type" value="Genomic_DNA"/>
</dbReference>
<dbReference type="RefSeq" id="WP_105186705.1">
    <property type="nucleotide sequence ID" value="NZ_BAAAGO010000006.1"/>
</dbReference>
<protein>
    <submittedName>
        <fullName evidence="7">Transcriptional regulator</fullName>
    </submittedName>
</protein>
<reference evidence="7 8" key="1">
    <citation type="submission" date="2018-02" db="EMBL/GenBank/DDBJ databases">
        <authorList>
            <person name="Cohen D.B."/>
            <person name="Kent A.D."/>
        </authorList>
    </citation>
    <scope>NUCLEOTIDE SEQUENCE [LARGE SCALE GENOMIC DNA]</scope>
    <source>
        <strain evidence="7">1</strain>
    </source>
</reference>
<organism evidence="7 8">
    <name type="scientific">Micropruina glycogenica</name>
    <dbReference type="NCBI Taxonomy" id="75385"/>
    <lineage>
        <taxon>Bacteria</taxon>
        <taxon>Bacillati</taxon>
        <taxon>Actinomycetota</taxon>
        <taxon>Actinomycetes</taxon>
        <taxon>Propionibacteriales</taxon>
        <taxon>Nocardioidaceae</taxon>
        <taxon>Micropruina</taxon>
    </lineage>
</organism>
<proteinExistence type="inferred from homology"/>
<keyword evidence="3" id="KW-0238">DNA-binding</keyword>
<evidence type="ECO:0000256" key="2">
    <source>
        <dbReference type="ARBA" id="ARBA00023015"/>
    </source>
</evidence>
<dbReference type="InterPro" id="IPR055247">
    <property type="entry name" value="InsJ-like_HTH"/>
</dbReference>
<keyword evidence="2" id="KW-0805">Transcription regulation</keyword>
<dbReference type="Proteomes" id="UP000238164">
    <property type="component" value="Chromosome 1"/>
</dbReference>
<evidence type="ECO:0000313" key="8">
    <source>
        <dbReference type="Proteomes" id="UP000238164"/>
    </source>
</evidence>
<sequence>MNTRYDDMYQAASRYYVQGETMDAIAKQLGLSRSSVSRLLKEARETGLVRISLADEAGSRSPLAASIGRTFGVRVHLVAVREGVSEQRRFDQVARLAGRLFSEAVTDHCVIGVAWGVTSSLVVRYLQPKPLVDSIVVQMNGGTNQWSSGIPYVGEILQSVGDAFNSRVVYFPVPAFFDYAETKNAMWRERSVQNVIALQHRLDVVVFGVGCLKGRVPSHVYTAGYMDDADKLQLSADGVVGDVATVLLREDGSWRDIGFNERASGLNPAELARVPRRFCVVADPSRAAAVVGALRAGTTTDLVIDDGTARAVVDRL</sequence>
<gene>
    <name evidence="7" type="ORF">MPLG2_3102</name>
</gene>
<dbReference type="SUPFAM" id="SSF100950">
    <property type="entry name" value="NagB/RpiA/CoA transferase-like"/>
    <property type="match status" value="1"/>
</dbReference>
<dbReference type="InterPro" id="IPR051054">
    <property type="entry name" value="SorC_transcr_regulators"/>
</dbReference>
<evidence type="ECO:0000313" key="7">
    <source>
        <dbReference type="EMBL" id="SPD88132.1"/>
    </source>
</evidence>
<dbReference type="GO" id="GO:0003677">
    <property type="term" value="F:DNA binding"/>
    <property type="evidence" value="ECO:0007669"/>
    <property type="project" value="UniProtKB-KW"/>
</dbReference>
<dbReference type="PANTHER" id="PTHR34294">
    <property type="entry name" value="TRANSCRIPTIONAL REGULATOR-RELATED"/>
    <property type="match status" value="1"/>
</dbReference>
<name>A0A2N9JKL1_9ACTN</name>
<evidence type="ECO:0000259" key="5">
    <source>
        <dbReference type="Pfam" id="PF04198"/>
    </source>
</evidence>
<evidence type="ECO:0000256" key="3">
    <source>
        <dbReference type="ARBA" id="ARBA00023125"/>
    </source>
</evidence>
<dbReference type="Gene3D" id="1.10.10.10">
    <property type="entry name" value="Winged helix-like DNA-binding domain superfamily/Winged helix DNA-binding domain"/>
    <property type="match status" value="1"/>
</dbReference>
<dbReference type="Gene3D" id="3.40.50.1360">
    <property type="match status" value="1"/>
</dbReference>
<comment type="similarity">
    <text evidence="1">Belongs to the SorC transcriptional regulatory family.</text>
</comment>
<dbReference type="GO" id="GO:0030246">
    <property type="term" value="F:carbohydrate binding"/>
    <property type="evidence" value="ECO:0007669"/>
    <property type="project" value="InterPro"/>
</dbReference>
<dbReference type="AlphaFoldDB" id="A0A2N9JKL1"/>
<evidence type="ECO:0000256" key="4">
    <source>
        <dbReference type="ARBA" id="ARBA00023163"/>
    </source>
</evidence>